<evidence type="ECO:0000256" key="2">
    <source>
        <dbReference type="SAM" id="MobiDB-lite"/>
    </source>
</evidence>
<protein>
    <submittedName>
        <fullName evidence="3">Uncharacterized protein</fullName>
    </submittedName>
</protein>
<reference evidence="3 4" key="1">
    <citation type="journal article" date="2016" name="Nat. Commun.">
        <title>Thousands of microbial genomes shed light on interconnected biogeochemical processes in an aquifer system.</title>
        <authorList>
            <person name="Anantharaman K."/>
            <person name="Brown C.T."/>
            <person name="Hug L.A."/>
            <person name="Sharon I."/>
            <person name="Castelle C.J."/>
            <person name="Probst A.J."/>
            <person name="Thomas B.C."/>
            <person name="Singh A."/>
            <person name="Wilkins M.J."/>
            <person name="Karaoz U."/>
            <person name="Brodie E.L."/>
            <person name="Williams K.H."/>
            <person name="Hubbard S.S."/>
            <person name="Banfield J.F."/>
        </authorList>
    </citation>
    <scope>NUCLEOTIDE SEQUENCE [LARGE SCALE GENOMIC DNA]</scope>
</reference>
<sequence>MPREIPRPEDDITSEEEVQDRIKSIQPDNQARSPNTPKKMNLFKKLTGSALLGAPAVFGTGGEVKAGRPMDNKPLEVVVNPRTVENLNLALGEAWLKFKANEQMWEIKENQYKDTIRKLREGLEKLKTSAKKAKTEDERLGLHLAYLETLNNIGKEEKNRYFLLRKHARLSGELIAPFMSLRNQIEEIHKKQKNKK</sequence>
<accession>A0A1G2HXX3</accession>
<dbReference type="EMBL" id="MHOQ01000014">
    <property type="protein sequence ID" value="OGZ67041.1"/>
    <property type="molecule type" value="Genomic_DNA"/>
</dbReference>
<keyword evidence="1" id="KW-0175">Coiled coil</keyword>
<evidence type="ECO:0000313" key="3">
    <source>
        <dbReference type="EMBL" id="OGZ67041.1"/>
    </source>
</evidence>
<comment type="caution">
    <text evidence="3">The sequence shown here is derived from an EMBL/GenBank/DDBJ whole genome shotgun (WGS) entry which is preliminary data.</text>
</comment>
<feature type="coiled-coil region" evidence="1">
    <location>
        <begin position="109"/>
        <end position="136"/>
    </location>
</feature>
<name>A0A1G2HXX3_9BACT</name>
<gene>
    <name evidence="3" type="ORF">A3D34_02385</name>
</gene>
<feature type="compositionally biased region" description="Basic and acidic residues" evidence="2">
    <location>
        <begin position="1"/>
        <end position="10"/>
    </location>
</feature>
<dbReference type="Proteomes" id="UP000179183">
    <property type="component" value="Unassembled WGS sequence"/>
</dbReference>
<evidence type="ECO:0000313" key="4">
    <source>
        <dbReference type="Proteomes" id="UP000179183"/>
    </source>
</evidence>
<evidence type="ECO:0000256" key="1">
    <source>
        <dbReference type="SAM" id="Coils"/>
    </source>
</evidence>
<proteinExistence type="predicted"/>
<organism evidence="3 4">
    <name type="scientific">Candidatus Staskawiczbacteria bacterium RIFCSPHIGHO2_02_FULL_33_16</name>
    <dbReference type="NCBI Taxonomy" id="1802204"/>
    <lineage>
        <taxon>Bacteria</taxon>
        <taxon>Candidatus Staskawicziibacteriota</taxon>
    </lineage>
</organism>
<feature type="compositionally biased region" description="Polar residues" evidence="2">
    <location>
        <begin position="26"/>
        <end position="38"/>
    </location>
</feature>
<feature type="region of interest" description="Disordered" evidence="2">
    <location>
        <begin position="1"/>
        <end position="38"/>
    </location>
</feature>
<dbReference type="AlphaFoldDB" id="A0A1G2HXX3"/>